<dbReference type="Gene3D" id="3.20.20.150">
    <property type="entry name" value="Divalent-metal-dependent TIM barrel enzymes"/>
    <property type="match status" value="1"/>
</dbReference>
<dbReference type="EMBL" id="CACRSW010000009">
    <property type="protein sequence ID" value="VYS88518.1"/>
    <property type="molecule type" value="Genomic_DNA"/>
</dbReference>
<dbReference type="NCBIfam" id="NF007360">
    <property type="entry name" value="PRK09856.1"/>
    <property type="match status" value="1"/>
</dbReference>
<dbReference type="GO" id="GO:0016853">
    <property type="term" value="F:isomerase activity"/>
    <property type="evidence" value="ECO:0007669"/>
    <property type="project" value="UniProtKB-KW"/>
</dbReference>
<dbReference type="InterPro" id="IPR036237">
    <property type="entry name" value="Xyl_isomerase-like_sf"/>
</dbReference>
<feature type="domain" description="Xylose isomerase-like TIM barrel" evidence="1">
    <location>
        <begin position="21"/>
        <end position="250"/>
    </location>
</feature>
<proteinExistence type="predicted"/>
<reference evidence="2" key="1">
    <citation type="submission" date="2019-11" db="EMBL/GenBank/DDBJ databases">
        <authorList>
            <person name="Feng L."/>
        </authorList>
    </citation>
    <scope>NUCLEOTIDE SEQUENCE</scope>
    <source>
        <strain evidence="2">AvaginalisLFYP127</strain>
    </source>
</reference>
<gene>
    <name evidence="2" type="ORF">AVLFYP127_01728</name>
</gene>
<dbReference type="RefSeq" id="WP_156328732.1">
    <property type="nucleotide sequence ID" value="NZ_CACRSW010000009.1"/>
</dbReference>
<accession>A0A6N2S6Z5</accession>
<evidence type="ECO:0000313" key="2">
    <source>
        <dbReference type="EMBL" id="VYS88518.1"/>
    </source>
</evidence>
<dbReference type="InterPro" id="IPR050312">
    <property type="entry name" value="IolE/XylAMocC-like"/>
</dbReference>
<dbReference type="AlphaFoldDB" id="A0A6N2S6Z5"/>
<dbReference type="SUPFAM" id="SSF51658">
    <property type="entry name" value="Xylose isomerase-like"/>
    <property type="match status" value="1"/>
</dbReference>
<dbReference type="PANTHER" id="PTHR12110">
    <property type="entry name" value="HYDROXYPYRUVATE ISOMERASE"/>
    <property type="match status" value="1"/>
</dbReference>
<dbReference type="EC" id="5.3.1.-" evidence="2"/>
<name>A0A6N2S6Z5_9FIRM</name>
<organism evidence="2">
    <name type="scientific">Anaerococcus vaginalis</name>
    <dbReference type="NCBI Taxonomy" id="33037"/>
    <lineage>
        <taxon>Bacteria</taxon>
        <taxon>Bacillati</taxon>
        <taxon>Bacillota</taxon>
        <taxon>Tissierellia</taxon>
        <taxon>Tissierellales</taxon>
        <taxon>Peptoniphilaceae</taxon>
        <taxon>Anaerococcus</taxon>
    </lineage>
</organism>
<dbReference type="Pfam" id="PF01261">
    <property type="entry name" value="AP_endonuc_2"/>
    <property type="match status" value="1"/>
</dbReference>
<dbReference type="PANTHER" id="PTHR12110:SF21">
    <property type="entry name" value="XYLOSE ISOMERASE-LIKE TIM BARREL DOMAIN-CONTAINING PROTEIN"/>
    <property type="match status" value="1"/>
</dbReference>
<sequence length="270" mass="31158">MKFGLFTSGYQRFDLEKAFIDAKKFSYDYIELWGARPHAYPLDFDICVDEINRLIKKYDMLVKVYTPEINAYPYNIMWENEKMRQDSIELLYKAMDFAKAIGAEYTLISAGHSGYNATDKEIKERLKDSLEKILAYAKKIDHKIIYEALTTFESNVTNTSNEMAELIDEIDHPNLFGMNDIIVPYIQGENIMNYLDKLGDKMVHMHIVDSDGVSESHVCPGLGVLPLKELMAELKDYGYDGNITIELVTNYLNEPSIYSKMAINNLKEYL</sequence>
<dbReference type="InterPro" id="IPR013022">
    <property type="entry name" value="Xyl_isomerase-like_TIM-brl"/>
</dbReference>
<evidence type="ECO:0000259" key="1">
    <source>
        <dbReference type="Pfam" id="PF01261"/>
    </source>
</evidence>
<protein>
    <submittedName>
        <fullName evidence="2">D-tagatose 3-epimerase</fullName>
        <ecNumber evidence="2">5.3.1.-</ecNumber>
    </submittedName>
</protein>
<keyword evidence="2" id="KW-0413">Isomerase</keyword>